<dbReference type="AlphaFoldDB" id="A0A1B8AVK8"/>
<protein>
    <submittedName>
        <fullName evidence="3">Uncharacterized protein</fullName>
    </submittedName>
</protein>
<sequence length="565" mass="64276">MRLINTKTLKLEEFQSHIPIYAILSHTWGDEEVSFVEWQESLSDVRLKSGFDKIQKSCYQARVDGYDYLWCDTNCIDKRSSAELSEAINSMFSWYRNSAICYAYLADVQPGDLQSFSSPRWFTRGWTLQELLAPKALIFFAKDWSVFGTRDSLSEKIFEITKIKRDRTGDNIHQVSVSERMSWVSHRETTRVEDIAYCMLGIFDINMPLLYGEGNKAFIRLQEEIIRVSNDQSIFCWDWNRDHVPENWPSMLSPSPKTFENSGSYYRPPWANDSLSYTTSNSGLSISLKLLTIAYTRTLWPTTAYRSFDSKGCRYLAVLDVACHDTKQHVAIVLQKLPLSRRYARFPFPHRPTPINNVSGVPLSSLYVAGPRDQQLLMSQSPMSINAPKFGVFVTVSFPTKISAISTKPEVDHHCWTHALRPFTDTLFGAVFVVKLVVDLPSGQPSTDSIAVFCFIGVDATSIEEFFCQILEVRSTADDRSAVEENVSYYESKIRESVRSSGFPDGKGSRSPSDFMSISDEVVWLHSGSWVRVSDNSRVSVAHITIPMVPPFRFPPKVKPDLLST</sequence>
<organism evidence="3 4">
    <name type="scientific">Fusarium poae</name>
    <dbReference type="NCBI Taxonomy" id="36050"/>
    <lineage>
        <taxon>Eukaryota</taxon>
        <taxon>Fungi</taxon>
        <taxon>Dikarya</taxon>
        <taxon>Ascomycota</taxon>
        <taxon>Pezizomycotina</taxon>
        <taxon>Sordariomycetes</taxon>
        <taxon>Hypocreomycetidae</taxon>
        <taxon>Hypocreales</taxon>
        <taxon>Nectriaceae</taxon>
        <taxon>Fusarium</taxon>
    </lineage>
</organism>
<dbReference type="Pfam" id="PF26640">
    <property type="entry name" value="DUF8212"/>
    <property type="match status" value="1"/>
</dbReference>
<dbReference type="Proteomes" id="UP000091967">
    <property type="component" value="Unassembled WGS sequence"/>
</dbReference>
<dbReference type="EMBL" id="LYXU01000002">
    <property type="protein sequence ID" value="OBS24588.1"/>
    <property type="molecule type" value="Genomic_DNA"/>
</dbReference>
<evidence type="ECO:0000259" key="1">
    <source>
        <dbReference type="Pfam" id="PF06985"/>
    </source>
</evidence>
<dbReference type="InterPro" id="IPR058525">
    <property type="entry name" value="DUF8212"/>
</dbReference>
<comment type="caution">
    <text evidence="3">The sequence shown here is derived from an EMBL/GenBank/DDBJ whole genome shotgun (WGS) entry which is preliminary data.</text>
</comment>
<dbReference type="STRING" id="36050.A0A1B8AVK8"/>
<feature type="domain" description="DUF8212" evidence="2">
    <location>
        <begin position="216"/>
        <end position="239"/>
    </location>
</feature>
<dbReference type="PANTHER" id="PTHR10622:SF10">
    <property type="entry name" value="HET DOMAIN-CONTAINING PROTEIN"/>
    <property type="match status" value="1"/>
</dbReference>
<name>A0A1B8AVK8_FUSPO</name>
<evidence type="ECO:0000259" key="2">
    <source>
        <dbReference type="Pfam" id="PF26640"/>
    </source>
</evidence>
<dbReference type="OMA" id="WPTTAYR"/>
<evidence type="ECO:0000313" key="4">
    <source>
        <dbReference type="Proteomes" id="UP000091967"/>
    </source>
</evidence>
<accession>A0A1B8AVK8</accession>
<evidence type="ECO:0000313" key="3">
    <source>
        <dbReference type="EMBL" id="OBS24588.1"/>
    </source>
</evidence>
<dbReference type="Pfam" id="PF06985">
    <property type="entry name" value="HET"/>
    <property type="match status" value="1"/>
</dbReference>
<dbReference type="InterPro" id="IPR010730">
    <property type="entry name" value="HET"/>
</dbReference>
<feature type="domain" description="Heterokaryon incompatibility" evidence="1">
    <location>
        <begin position="21"/>
        <end position="108"/>
    </location>
</feature>
<proteinExistence type="predicted"/>
<reference evidence="3 4" key="1">
    <citation type="submission" date="2016-06" db="EMBL/GenBank/DDBJ databases">
        <title>Living apart together: crosstalk between the core and supernumerary genomes in a fungal plant pathogen.</title>
        <authorList>
            <person name="Vanheule A."/>
            <person name="Audenaert K."/>
            <person name="Warris S."/>
            <person name="Van De Geest H."/>
            <person name="Schijlen E."/>
            <person name="Hofte M."/>
            <person name="De Saeger S."/>
            <person name="Haesaert G."/>
            <person name="Waalwijk C."/>
            <person name="Van Der Lee T."/>
        </authorList>
    </citation>
    <scope>NUCLEOTIDE SEQUENCE [LARGE SCALE GENOMIC DNA]</scope>
    <source>
        <strain evidence="3 4">2516</strain>
    </source>
</reference>
<keyword evidence="4" id="KW-1185">Reference proteome</keyword>
<gene>
    <name evidence="3" type="ORF">FPOA_05130</name>
</gene>
<dbReference type="PANTHER" id="PTHR10622">
    <property type="entry name" value="HET DOMAIN-CONTAINING PROTEIN"/>
    <property type="match status" value="1"/>
</dbReference>